<evidence type="ECO:0000256" key="4">
    <source>
        <dbReference type="ARBA" id="ARBA00022729"/>
    </source>
</evidence>
<name>F2Z8X3_STRRO</name>
<keyword evidence="2" id="KW-0134">Cell wall</keyword>
<proteinExistence type="predicted"/>
<keyword evidence="10" id="KW-0614">Plasmid</keyword>
<geneLocation type="plasmid" evidence="10">
    <name>pSLA2-M</name>
</geneLocation>
<feature type="chain" id="PRO_5039426098" description="Chaplin domain-containing protein" evidence="8">
    <location>
        <begin position="24"/>
        <end position="104"/>
    </location>
</feature>
<keyword evidence="6" id="KW-0034">Amyloid</keyword>
<accession>F2Z8X3</accession>
<evidence type="ECO:0000256" key="2">
    <source>
        <dbReference type="ARBA" id="ARBA00022512"/>
    </source>
</evidence>
<dbReference type="GO" id="GO:0007155">
    <property type="term" value="P:cell adhesion"/>
    <property type="evidence" value="ECO:0007669"/>
    <property type="project" value="UniProtKB-KW"/>
</dbReference>
<protein>
    <recommendedName>
        <fullName evidence="9">Chaplin domain-containing protein</fullName>
    </recommendedName>
</protein>
<dbReference type="InterPro" id="IPR005528">
    <property type="entry name" value="ChpA-H"/>
</dbReference>
<dbReference type="EMBL" id="AB597522">
    <property type="protein sequence ID" value="BAK19903.1"/>
    <property type="molecule type" value="Genomic_DNA"/>
</dbReference>
<evidence type="ECO:0000256" key="8">
    <source>
        <dbReference type="SAM" id="SignalP"/>
    </source>
</evidence>
<feature type="compositionally biased region" description="Low complexity" evidence="7">
    <location>
        <begin position="48"/>
        <end position="60"/>
    </location>
</feature>
<dbReference type="Pfam" id="PF03777">
    <property type="entry name" value="ChpA-C"/>
    <property type="match status" value="1"/>
</dbReference>
<keyword evidence="4 8" id="KW-0732">Signal</keyword>
<reference evidence="10" key="1">
    <citation type="journal article" date="1994" name="J. Antibiot.">
        <title>Isolation and characterization of linear plasmids from lankacidin-producing Streptomyces species.</title>
        <authorList>
            <person name="Kinashi H."/>
            <person name="Mori E."/>
            <person name="Hatani A."/>
            <person name="Nimi O."/>
        </authorList>
    </citation>
    <scope>NUCLEOTIDE SEQUENCE</scope>
    <source>
        <strain evidence="10">7434AN4</strain>
        <plasmid evidence="10">pSLA2-M</plasmid>
    </source>
</reference>
<feature type="signal peptide" evidence="8">
    <location>
        <begin position="1"/>
        <end position="23"/>
    </location>
</feature>
<feature type="domain" description="Chaplin" evidence="9">
    <location>
        <begin position="48"/>
        <end position="82"/>
    </location>
</feature>
<evidence type="ECO:0000256" key="5">
    <source>
        <dbReference type="ARBA" id="ARBA00022889"/>
    </source>
</evidence>
<evidence type="ECO:0000256" key="7">
    <source>
        <dbReference type="SAM" id="MobiDB-lite"/>
    </source>
</evidence>
<keyword evidence="3" id="KW-0964">Secreted</keyword>
<organism evidence="10">
    <name type="scientific">Streptomyces rochei</name>
    <name type="common">Streptomyces parvullus</name>
    <dbReference type="NCBI Taxonomy" id="1928"/>
    <lineage>
        <taxon>Bacteria</taxon>
        <taxon>Bacillati</taxon>
        <taxon>Actinomycetota</taxon>
        <taxon>Actinomycetes</taxon>
        <taxon>Kitasatosporales</taxon>
        <taxon>Streptomycetaceae</taxon>
        <taxon>Streptomyces</taxon>
        <taxon>Streptomyces rochei group</taxon>
    </lineage>
</organism>
<evidence type="ECO:0000313" key="10">
    <source>
        <dbReference type="EMBL" id="BAK19903.1"/>
    </source>
</evidence>
<gene>
    <name evidence="10" type="primary">pSLA2-M.109</name>
</gene>
<sequence>MTARKTTTALALAGAAAAGLATAAPAEAGGLGTFLSPAFGTTCANLNTGAHAHGTTTRGSGTAGGNLAGLPIGSPLNHCGGTDTPIQATDVVDILDFGGDQAGE</sequence>
<reference evidence="10" key="2">
    <citation type="journal article" date="2011" name="Biosci. Biotechnol. Biochem.">
        <title>pSLA2-M of Streptomyces rochei is a composite linear plasmid characterized by self-defense genes and homology with pSLA2-L.</title>
        <authorList>
            <person name="Yang Y."/>
            <person name="Kurokawa T."/>
            <person name="Takahama Y."/>
            <person name="Nindita Y."/>
            <person name="Mochizuki S."/>
            <person name="Arakawa K."/>
            <person name="Endo S."/>
            <person name="Kinashi H."/>
        </authorList>
    </citation>
    <scope>NUCLEOTIDE SEQUENCE</scope>
    <source>
        <strain evidence="10">7434AN4</strain>
        <plasmid evidence="10">pSLA2-M</plasmid>
    </source>
</reference>
<evidence type="ECO:0000256" key="6">
    <source>
        <dbReference type="ARBA" id="ARBA00023087"/>
    </source>
</evidence>
<dbReference type="AlphaFoldDB" id="F2Z8X3"/>
<evidence type="ECO:0000259" key="9">
    <source>
        <dbReference type="Pfam" id="PF03777"/>
    </source>
</evidence>
<feature type="region of interest" description="Disordered" evidence="7">
    <location>
        <begin position="46"/>
        <end position="66"/>
    </location>
</feature>
<evidence type="ECO:0000256" key="1">
    <source>
        <dbReference type="ARBA" id="ARBA00004191"/>
    </source>
</evidence>
<comment type="subcellular location">
    <subcellularLocation>
        <location evidence="1">Secreted</location>
        <location evidence="1">Cell wall</location>
    </subcellularLocation>
</comment>
<keyword evidence="5" id="KW-0130">Cell adhesion</keyword>
<evidence type="ECO:0000256" key="3">
    <source>
        <dbReference type="ARBA" id="ARBA00022525"/>
    </source>
</evidence>